<keyword evidence="1" id="KW-0175">Coiled coil</keyword>
<evidence type="ECO:0000256" key="1">
    <source>
        <dbReference type="SAM" id="Coils"/>
    </source>
</evidence>
<feature type="region of interest" description="Disordered" evidence="2">
    <location>
        <begin position="1"/>
        <end position="59"/>
    </location>
</feature>
<dbReference type="InterPro" id="IPR005114">
    <property type="entry name" value="Helicase_assoc"/>
</dbReference>
<feature type="coiled-coil region" evidence="1">
    <location>
        <begin position="554"/>
        <end position="581"/>
    </location>
</feature>
<evidence type="ECO:0000313" key="4">
    <source>
        <dbReference type="EMBL" id="CAD8885882.1"/>
    </source>
</evidence>
<feature type="domain" description="Helicase-associated" evidence="3">
    <location>
        <begin position="81"/>
        <end position="153"/>
    </location>
</feature>
<organism evidence="4">
    <name type="scientific">Corethron hystrix</name>
    <dbReference type="NCBI Taxonomy" id="216773"/>
    <lineage>
        <taxon>Eukaryota</taxon>
        <taxon>Sar</taxon>
        <taxon>Stramenopiles</taxon>
        <taxon>Ochrophyta</taxon>
        <taxon>Bacillariophyta</taxon>
        <taxon>Coscinodiscophyceae</taxon>
        <taxon>Corethrophycidae</taxon>
        <taxon>Corethrales</taxon>
        <taxon>Corethraceae</taxon>
        <taxon>Corethron</taxon>
    </lineage>
</organism>
<dbReference type="EMBL" id="HBFR01018001">
    <property type="protein sequence ID" value="CAD8885882.1"/>
    <property type="molecule type" value="Transcribed_RNA"/>
</dbReference>
<feature type="compositionally biased region" description="Low complexity" evidence="2">
    <location>
        <begin position="198"/>
        <end position="209"/>
    </location>
</feature>
<proteinExistence type="predicted"/>
<gene>
    <name evidence="4" type="ORF">CHYS00102_LOCUS13079</name>
</gene>
<name>A0A7S1BH73_9STRA</name>
<feature type="compositionally biased region" description="Pro residues" evidence="2">
    <location>
        <begin position="40"/>
        <end position="59"/>
    </location>
</feature>
<dbReference type="Gene3D" id="6.10.140.530">
    <property type="match status" value="3"/>
</dbReference>
<dbReference type="PANTHER" id="PTHR33418:SF1">
    <property type="entry name" value="HELICASE-ASSOCIATED DOMAIN-CONTAINING PROTEIN"/>
    <property type="match status" value="1"/>
</dbReference>
<dbReference type="AlphaFoldDB" id="A0A7S1BH73"/>
<evidence type="ECO:0000259" key="3">
    <source>
        <dbReference type="Pfam" id="PF03457"/>
    </source>
</evidence>
<feature type="domain" description="Helicase-associated" evidence="3">
    <location>
        <begin position="379"/>
        <end position="445"/>
    </location>
</feature>
<protein>
    <recommendedName>
        <fullName evidence="3">Helicase-associated domain-containing protein</fullName>
    </recommendedName>
</protein>
<feature type="region of interest" description="Disordered" evidence="2">
    <location>
        <begin position="184"/>
        <end position="219"/>
    </location>
</feature>
<accession>A0A7S1BH73</accession>
<feature type="compositionally biased region" description="Pro residues" evidence="2">
    <location>
        <begin position="210"/>
        <end position="219"/>
    </location>
</feature>
<feature type="region of interest" description="Disordered" evidence="2">
    <location>
        <begin position="314"/>
        <end position="349"/>
    </location>
</feature>
<feature type="domain" description="Helicase-associated" evidence="3">
    <location>
        <begin position="239"/>
        <end position="305"/>
    </location>
</feature>
<feature type="compositionally biased region" description="Polar residues" evidence="2">
    <location>
        <begin position="19"/>
        <end position="33"/>
    </location>
</feature>
<dbReference type="Pfam" id="PF03457">
    <property type="entry name" value="HA"/>
    <property type="match status" value="3"/>
</dbReference>
<sequence>MSDPAIETEQLEAKKLAGPSSSRCVDSSITASRPDSPIISPLPPTLVPSPATTPSPPAIEPGSPLAILLQKIGNASTSGIRWLVNFHALRSFVEQHGHTAVQHPNSSVPSLGMWVAGQRKHMALRFSGHGKDGGGVETYLTDERIAALDIIGFEWEGTNEGKEYKGLDVPDLALGIEKSSNVAVAPSSSAGNLPNRRQTTSSSISSHPPSSQPPSTPFSLPPSIFPILNSISSSSPHGATWATNYRSLLLYRSAHGDTKVPHLYPPNPSLGHWVAGQRRQLVLMLRGERSSMNEDRRQCLDAVGFWWGKMEEEGALPPPSENSSRRNDGTTASTASTWTPPPPPQRISIDGEKIKNILIDLRREAEREEAHGALRGYHAAWMEQFRRLQNFVHQHGHAKVPHIYNKDMSLGYWVSGQRKAMANRLEGKKSSLTSKRIEALEAVGFWWGLKVASHVVKSAMSRGDGMGTMLTRVRKSKGGKSFVECMAGRMATSLVKGSKASSSCDSTVKELNMAAEEHWKQVVANMFGLESNLGLGGYVIERHDLLNQQRALVLHSLGRGLKKEEKEEKNIEKENKNYDQEEGWGRDKVYCI</sequence>
<evidence type="ECO:0000256" key="2">
    <source>
        <dbReference type="SAM" id="MobiDB-lite"/>
    </source>
</evidence>
<dbReference type="PANTHER" id="PTHR33418">
    <property type="entry name" value="HELICASE-ASSOCIATED"/>
    <property type="match status" value="1"/>
</dbReference>
<reference evidence="4" key="1">
    <citation type="submission" date="2021-01" db="EMBL/GenBank/DDBJ databases">
        <authorList>
            <person name="Corre E."/>
            <person name="Pelletier E."/>
            <person name="Niang G."/>
            <person name="Scheremetjew M."/>
            <person name="Finn R."/>
            <person name="Kale V."/>
            <person name="Holt S."/>
            <person name="Cochrane G."/>
            <person name="Meng A."/>
            <person name="Brown T."/>
            <person name="Cohen L."/>
        </authorList>
    </citation>
    <scope>NUCLEOTIDE SEQUENCE</scope>
    <source>
        <strain evidence="4">308</strain>
    </source>
</reference>